<accession>A0AAW0GLN0</accession>
<organism evidence="2 3">
    <name type="scientific">Cerrena zonata</name>
    <dbReference type="NCBI Taxonomy" id="2478898"/>
    <lineage>
        <taxon>Eukaryota</taxon>
        <taxon>Fungi</taxon>
        <taxon>Dikarya</taxon>
        <taxon>Basidiomycota</taxon>
        <taxon>Agaricomycotina</taxon>
        <taxon>Agaricomycetes</taxon>
        <taxon>Polyporales</taxon>
        <taxon>Cerrenaceae</taxon>
        <taxon>Cerrena</taxon>
    </lineage>
</organism>
<dbReference type="AlphaFoldDB" id="A0AAW0GLN0"/>
<comment type="caution">
    <text evidence="2">The sequence shown here is derived from an EMBL/GenBank/DDBJ whole genome shotgun (WGS) entry which is preliminary data.</text>
</comment>
<evidence type="ECO:0000313" key="2">
    <source>
        <dbReference type="EMBL" id="KAK7690837.1"/>
    </source>
</evidence>
<reference evidence="2 3" key="1">
    <citation type="submission" date="2022-09" db="EMBL/GenBank/DDBJ databases">
        <authorList>
            <person name="Palmer J.M."/>
        </authorList>
    </citation>
    <scope>NUCLEOTIDE SEQUENCE [LARGE SCALE GENOMIC DNA]</scope>
    <source>
        <strain evidence="2 3">DSM 7382</strain>
    </source>
</reference>
<dbReference type="Proteomes" id="UP001385951">
    <property type="component" value="Unassembled WGS sequence"/>
</dbReference>
<evidence type="ECO:0000256" key="1">
    <source>
        <dbReference type="SAM" id="MobiDB-lite"/>
    </source>
</evidence>
<name>A0AAW0GLN0_9APHY</name>
<feature type="region of interest" description="Disordered" evidence="1">
    <location>
        <begin position="29"/>
        <end position="59"/>
    </location>
</feature>
<dbReference type="EMBL" id="JASBNA010000006">
    <property type="protein sequence ID" value="KAK7690837.1"/>
    <property type="molecule type" value="Genomic_DNA"/>
</dbReference>
<keyword evidence="3" id="KW-1185">Reference proteome</keyword>
<protein>
    <submittedName>
        <fullName evidence="2">Uncharacterized protein</fullName>
    </submittedName>
</protein>
<proteinExistence type="predicted"/>
<gene>
    <name evidence="2" type="ORF">QCA50_005938</name>
</gene>
<evidence type="ECO:0000313" key="3">
    <source>
        <dbReference type="Proteomes" id="UP001385951"/>
    </source>
</evidence>
<sequence length="59" mass="6340">MNAAMVNLPVVTFFISIDMLCGGPSSLTLRNPRGSERPSADSNDFLPRDVDFIETGPVA</sequence>